<name>A0A0L1J7W5_ASPN3</name>
<evidence type="ECO:0000256" key="4">
    <source>
        <dbReference type="SAM" id="Phobius"/>
    </source>
</evidence>
<gene>
    <name evidence="5" type="ORF">ANOM_004624</name>
</gene>
<protein>
    <recommendedName>
        <fullName evidence="2">Mitochondrial fission process protein 1</fullName>
    </recommendedName>
    <alternativeName>
        <fullName evidence="3">Mitochondrial 18 kDa protein</fullName>
    </alternativeName>
</protein>
<evidence type="ECO:0000256" key="2">
    <source>
        <dbReference type="ARBA" id="ARBA00017835"/>
    </source>
</evidence>
<dbReference type="Proteomes" id="UP000037505">
    <property type="component" value="Unassembled WGS sequence"/>
</dbReference>
<dbReference type="PANTHER" id="PTHR11001">
    <property type="entry name" value="MITOCHONDRIAL FISSION PROCESS PROTEIN 1"/>
    <property type="match status" value="1"/>
</dbReference>
<dbReference type="OrthoDB" id="424969at2759"/>
<accession>A0A0L1J7W5</accession>
<organism evidence="5 6">
    <name type="scientific">Aspergillus nomiae NRRL (strain ATCC 15546 / NRRL 13137 / CBS 260.88 / M93)</name>
    <dbReference type="NCBI Taxonomy" id="1509407"/>
    <lineage>
        <taxon>Eukaryota</taxon>
        <taxon>Fungi</taxon>
        <taxon>Dikarya</taxon>
        <taxon>Ascomycota</taxon>
        <taxon>Pezizomycotina</taxon>
        <taxon>Eurotiomycetes</taxon>
        <taxon>Eurotiomycetidae</taxon>
        <taxon>Eurotiales</taxon>
        <taxon>Aspergillaceae</taxon>
        <taxon>Aspergillus</taxon>
        <taxon>Aspergillus subgen. Circumdati</taxon>
    </lineage>
</organism>
<dbReference type="RefSeq" id="XP_015408703.1">
    <property type="nucleotide sequence ID" value="XM_015549881.1"/>
</dbReference>
<dbReference type="Pfam" id="PF10558">
    <property type="entry name" value="MTP18"/>
    <property type="match status" value="1"/>
</dbReference>
<evidence type="ECO:0000313" key="6">
    <source>
        <dbReference type="Proteomes" id="UP000037505"/>
    </source>
</evidence>
<sequence>MPLDSPSMYDTNAKIVDSSPGAPLTPYRYIAYTSQVRTIFHAARRYATRACSMTESFRSVERPYLTRGVSAVSWAYAIYNVVHEGHQAYLRNRDVLAPPSKAYMDARDSNIPLVPRQTVVVNAPKSSTLALEGQNAGWDDDDGCVDSLEPWPDRHIPLADDYRFIMVKQAIFQGLASIGLPTFTIHRIVKYSGRYLGRRKTLLARSCMPVGMGLFAVPFLPYIFDGPVHNLIEMVSSVAIYTLSDRK</sequence>
<keyword evidence="4" id="KW-0472">Membrane</keyword>
<comment type="caution">
    <text evidence="5">The sequence shown here is derived from an EMBL/GenBank/DDBJ whole genome shotgun (WGS) entry which is preliminary data.</text>
</comment>
<evidence type="ECO:0000256" key="1">
    <source>
        <dbReference type="ARBA" id="ARBA00009224"/>
    </source>
</evidence>
<dbReference type="GeneID" id="26806428"/>
<dbReference type="GO" id="GO:0005739">
    <property type="term" value="C:mitochondrion"/>
    <property type="evidence" value="ECO:0007669"/>
    <property type="project" value="TreeGrafter"/>
</dbReference>
<keyword evidence="4" id="KW-0812">Transmembrane</keyword>
<dbReference type="EMBL" id="JNOM01000070">
    <property type="protein sequence ID" value="KNG87780.1"/>
    <property type="molecule type" value="Genomic_DNA"/>
</dbReference>
<dbReference type="InterPro" id="IPR019560">
    <property type="entry name" value="Mitochondrial_18_kDa_protein"/>
</dbReference>
<feature type="transmembrane region" description="Helical" evidence="4">
    <location>
        <begin position="202"/>
        <end position="224"/>
    </location>
</feature>
<dbReference type="AlphaFoldDB" id="A0A0L1J7W5"/>
<reference evidence="5 6" key="1">
    <citation type="submission" date="2014-06" db="EMBL/GenBank/DDBJ databases">
        <title>The Genome of the Aflatoxigenic Filamentous Fungus Aspergillus nomius.</title>
        <authorList>
            <person name="Moore M.G."/>
            <person name="Shannon B.M."/>
            <person name="Brian M.M."/>
        </authorList>
    </citation>
    <scope>NUCLEOTIDE SEQUENCE [LARGE SCALE GENOMIC DNA]</scope>
    <source>
        <strain evidence="5 6">NRRL 13137</strain>
    </source>
</reference>
<proteinExistence type="inferred from homology"/>
<comment type="similarity">
    <text evidence="1">Belongs to the MTFP1 family.</text>
</comment>
<dbReference type="PANTHER" id="PTHR11001:SF2">
    <property type="entry name" value="MITOCHONDRIAL FISSION PROCESS PROTEIN 1"/>
    <property type="match status" value="1"/>
</dbReference>
<keyword evidence="4" id="KW-1133">Transmembrane helix</keyword>
<dbReference type="GO" id="GO:0000266">
    <property type="term" value="P:mitochondrial fission"/>
    <property type="evidence" value="ECO:0007669"/>
    <property type="project" value="TreeGrafter"/>
</dbReference>
<keyword evidence="6" id="KW-1185">Reference proteome</keyword>
<evidence type="ECO:0000256" key="3">
    <source>
        <dbReference type="ARBA" id="ARBA00029631"/>
    </source>
</evidence>
<evidence type="ECO:0000313" key="5">
    <source>
        <dbReference type="EMBL" id="KNG87780.1"/>
    </source>
</evidence>